<protein>
    <submittedName>
        <fullName evidence="1">Uncharacterized protein</fullName>
    </submittedName>
</protein>
<reference evidence="1 2" key="1">
    <citation type="submission" date="2012-04" db="EMBL/GenBank/DDBJ databases">
        <authorList>
            <person name="Harkins D.M."/>
            <person name="Madupu R."/>
            <person name="Durkin A.S."/>
            <person name="Torralba M."/>
            <person name="Methe B."/>
            <person name="Sutton G.G."/>
            <person name="Nelson K.E."/>
        </authorList>
    </citation>
    <scope>NUCLEOTIDE SEQUENCE [LARGE SCALE GENOMIC DNA]</scope>
    <source>
        <strain evidence="1 2">VK64</strain>
    </source>
</reference>
<dbReference type="AlphaFoldDB" id="I2NW69"/>
<evidence type="ECO:0000313" key="2">
    <source>
        <dbReference type="Proteomes" id="UP000004473"/>
    </source>
</evidence>
<dbReference type="Proteomes" id="UP000004473">
    <property type="component" value="Unassembled WGS sequence"/>
</dbReference>
<evidence type="ECO:0000313" key="1">
    <source>
        <dbReference type="EMBL" id="EIG30080.1"/>
    </source>
</evidence>
<name>I2NW69_NEISI</name>
<organism evidence="1 2">
    <name type="scientific">Neisseria sicca VK64</name>
    <dbReference type="NCBI Taxonomy" id="1095748"/>
    <lineage>
        <taxon>Bacteria</taxon>
        <taxon>Pseudomonadati</taxon>
        <taxon>Pseudomonadota</taxon>
        <taxon>Betaproteobacteria</taxon>
        <taxon>Neisseriales</taxon>
        <taxon>Neisseriaceae</taxon>
        <taxon>Neisseria</taxon>
    </lineage>
</organism>
<sequence length="48" mass="5366">MVGLDSSDYNNIGIRIGKRSSENDASAAFKQISQAASNHFDVFRRPFF</sequence>
<gene>
    <name evidence="1" type="ORF">HMPREF1051_2083</name>
</gene>
<dbReference type="EMBL" id="AJMT01000024">
    <property type="protein sequence ID" value="EIG30080.1"/>
    <property type="molecule type" value="Genomic_DNA"/>
</dbReference>
<accession>I2NW69</accession>
<dbReference type="PATRIC" id="fig|1095748.3.peg.398"/>
<comment type="caution">
    <text evidence="1">The sequence shown here is derived from an EMBL/GenBank/DDBJ whole genome shotgun (WGS) entry which is preliminary data.</text>
</comment>
<proteinExistence type="predicted"/>